<evidence type="ECO:0000313" key="2">
    <source>
        <dbReference type="Proteomes" id="UP000184020"/>
    </source>
</evidence>
<gene>
    <name evidence="1" type="ORF">SAMN05444372_107100</name>
</gene>
<reference evidence="2" key="1">
    <citation type="submission" date="2016-11" db="EMBL/GenBank/DDBJ databases">
        <authorList>
            <person name="Varghese N."/>
            <person name="Submissions S."/>
        </authorList>
    </citation>
    <scope>NUCLEOTIDE SEQUENCE [LARGE SCALE GENOMIC DNA]</scope>
    <source>
        <strain evidence="2">DSM 17659</strain>
    </source>
</reference>
<protein>
    <submittedName>
        <fullName evidence="1">Uncharacterized protein</fullName>
    </submittedName>
</protein>
<dbReference type="AlphaFoldDB" id="A0A1M5KV03"/>
<dbReference type="OrthoDB" id="9760293at2"/>
<organism evidence="1 2">
    <name type="scientific">Flavobacterium micromati</name>
    <dbReference type="NCBI Taxonomy" id="229205"/>
    <lineage>
        <taxon>Bacteria</taxon>
        <taxon>Pseudomonadati</taxon>
        <taxon>Bacteroidota</taxon>
        <taxon>Flavobacteriia</taxon>
        <taxon>Flavobacteriales</taxon>
        <taxon>Flavobacteriaceae</taxon>
        <taxon>Flavobacterium</taxon>
    </lineage>
</organism>
<dbReference type="RefSeq" id="WP_073019362.1">
    <property type="nucleotide sequence ID" value="NZ_FQWF01000007.1"/>
</dbReference>
<accession>A0A1M5KV03</accession>
<sequence>MISDRNLVILQWQIGMGTKSGDFAQLGDIYLATIPTKADDIIKNGQLLGAYAEELNHIVVKNYKPINITTAEWNNIKSWLGH</sequence>
<keyword evidence="2" id="KW-1185">Reference proteome</keyword>
<proteinExistence type="predicted"/>
<dbReference type="EMBL" id="FQWF01000007">
    <property type="protein sequence ID" value="SHG56607.1"/>
    <property type="molecule type" value="Genomic_DNA"/>
</dbReference>
<dbReference type="Proteomes" id="UP000184020">
    <property type="component" value="Unassembled WGS sequence"/>
</dbReference>
<evidence type="ECO:0000313" key="1">
    <source>
        <dbReference type="EMBL" id="SHG56607.1"/>
    </source>
</evidence>
<name>A0A1M5KV03_9FLAO</name>